<dbReference type="EMBL" id="BK067790">
    <property type="protein sequence ID" value="DBA52119.1"/>
    <property type="molecule type" value="Genomic_DNA"/>
</dbReference>
<name>A0AAT9JA36_9VIRU</name>
<organism evidence="1">
    <name type="scientific">Nitrosopumilaceae spindle-shaped virus</name>
    <dbReference type="NCBI Taxonomy" id="3065433"/>
    <lineage>
        <taxon>Viruses</taxon>
    </lineage>
</organism>
<protein>
    <submittedName>
        <fullName evidence="1">ORF34</fullName>
    </submittedName>
</protein>
<accession>A0AAT9JA36</accession>
<evidence type="ECO:0000313" key="1">
    <source>
        <dbReference type="EMBL" id="DBA52119.1"/>
    </source>
</evidence>
<reference evidence="1" key="2">
    <citation type="submission" date="2024-03" db="EMBL/GenBank/DDBJ databases">
        <authorList>
            <person name="Ni Y."/>
            <person name="Xu T."/>
            <person name="Yan S."/>
            <person name="Chen L."/>
            <person name="Wang Y."/>
        </authorList>
    </citation>
    <scope>NUCLEOTIDE SEQUENCE</scope>
    <source>
        <strain evidence="1">NMM1</strain>
    </source>
</reference>
<reference evidence="1" key="1">
    <citation type="journal article" date="2024" name="Environ. Microbiol. Rep.">
        <title>Hiding in plain sight: The discovery of complete genomes of 11 hypothetical spindle-shaped viruses that putatively infect mesophilic ammonia-oxidizing archaea.</title>
        <authorList>
            <person name="Ni Y."/>
            <person name="Xu T."/>
            <person name="Yan S."/>
            <person name="Chen L."/>
            <person name="Wang Y."/>
        </authorList>
    </citation>
    <scope>NUCLEOTIDE SEQUENCE</scope>
    <source>
        <strain evidence="1">NMM1</strain>
    </source>
</reference>
<proteinExistence type="predicted"/>
<sequence>MNDFIKKENSLQMFAKNYVCKVCNVLSFVYFENKKGEILCEECLKVEGLKQ</sequence>